<accession>A0A328P6M3</accession>
<sequence length="149" mass="16887">MGPLVAFILVALMMPMLLQLAGRMRGGDQLLQRSFDEQTALVGGAKIPASRLSVLHRWPNNAMRGRYGDLIQIDANWLCRSENGQYVVAIAQTMREPGEWARFSWRSASPRITWTWRTLSEAQVRNMLTGEQKVYRRLFGSDSSSQAKT</sequence>
<comment type="caution">
    <text evidence="1">The sequence shown here is derived from an EMBL/GenBank/DDBJ whole genome shotgun (WGS) entry which is preliminary data.</text>
</comment>
<gene>
    <name evidence="1" type="ORF">CA260_17920</name>
</gene>
<evidence type="ECO:0000313" key="2">
    <source>
        <dbReference type="Proteomes" id="UP000248926"/>
    </source>
</evidence>
<dbReference type="Proteomes" id="UP000248926">
    <property type="component" value="Unassembled WGS sequence"/>
</dbReference>
<dbReference type="AlphaFoldDB" id="A0A328P6M3"/>
<name>A0A328P6M3_9GAMM</name>
<organism evidence="1 2">
    <name type="scientific">Dyella jiangningensis</name>
    <dbReference type="NCBI Taxonomy" id="1379159"/>
    <lineage>
        <taxon>Bacteria</taxon>
        <taxon>Pseudomonadati</taxon>
        <taxon>Pseudomonadota</taxon>
        <taxon>Gammaproteobacteria</taxon>
        <taxon>Lysobacterales</taxon>
        <taxon>Rhodanobacteraceae</taxon>
        <taxon>Dyella</taxon>
    </lineage>
</organism>
<protein>
    <submittedName>
        <fullName evidence="1">Uncharacterized protein</fullName>
    </submittedName>
</protein>
<reference evidence="1 2" key="1">
    <citation type="journal article" date="2018" name="Genet. Mol. Biol.">
        <title>The genome sequence of Dyella jiangningensis FCAV SCS01 from a lignocellulose-decomposing microbial consortium metagenome reveals potential for biotechnological applications.</title>
        <authorList>
            <person name="Desiderato J.G."/>
            <person name="Alvarenga D.O."/>
            <person name="Constancio M.T.L."/>
            <person name="Alves L.M.C."/>
            <person name="Varani A.M."/>
        </authorList>
    </citation>
    <scope>NUCLEOTIDE SEQUENCE [LARGE SCALE GENOMIC DNA]</scope>
    <source>
        <strain evidence="1 2">FCAV SCS01</strain>
    </source>
</reference>
<dbReference type="EMBL" id="NFZS01000004">
    <property type="protein sequence ID" value="RAO75904.1"/>
    <property type="molecule type" value="Genomic_DNA"/>
</dbReference>
<keyword evidence="2" id="KW-1185">Reference proteome</keyword>
<proteinExistence type="predicted"/>
<evidence type="ECO:0000313" key="1">
    <source>
        <dbReference type="EMBL" id="RAO75904.1"/>
    </source>
</evidence>